<organism evidence="1">
    <name type="scientific">Cacopsylla melanoneura</name>
    <dbReference type="NCBI Taxonomy" id="428564"/>
    <lineage>
        <taxon>Eukaryota</taxon>
        <taxon>Metazoa</taxon>
        <taxon>Ecdysozoa</taxon>
        <taxon>Arthropoda</taxon>
        <taxon>Hexapoda</taxon>
        <taxon>Insecta</taxon>
        <taxon>Pterygota</taxon>
        <taxon>Neoptera</taxon>
        <taxon>Paraneoptera</taxon>
        <taxon>Hemiptera</taxon>
        <taxon>Sternorrhyncha</taxon>
        <taxon>Psylloidea</taxon>
        <taxon>Psyllidae</taxon>
        <taxon>Psyllinae</taxon>
        <taxon>Cacopsylla</taxon>
    </lineage>
</organism>
<reference evidence="1" key="1">
    <citation type="submission" date="2021-05" db="EMBL/GenBank/DDBJ databases">
        <authorList>
            <person name="Alioto T."/>
            <person name="Alioto T."/>
            <person name="Gomez Garrido J."/>
        </authorList>
    </citation>
    <scope>NUCLEOTIDE SEQUENCE</scope>
</reference>
<evidence type="ECO:0000313" key="1">
    <source>
        <dbReference type="EMBL" id="CAG6667960.1"/>
    </source>
</evidence>
<proteinExistence type="predicted"/>
<sequence>MAISTAVPAESIKASNSFLHASFPRSFSLGEEMEAGQDSTLVLSSECLTCSSSLNCWTMLCRSLATNKCILSESIDSNVDLTLSKILLKGIPSARSFARVIFSSFVNLKY</sequence>
<dbReference type="EMBL" id="HBUF01217722">
    <property type="protein sequence ID" value="CAG6667959.1"/>
    <property type="molecule type" value="Transcribed_RNA"/>
</dbReference>
<dbReference type="EMBL" id="HBUF01066634">
    <property type="protein sequence ID" value="CAG6627858.1"/>
    <property type="molecule type" value="Transcribed_RNA"/>
</dbReference>
<protein>
    <submittedName>
        <fullName evidence="1">Uncharacterized protein</fullName>
    </submittedName>
</protein>
<name>A0A8D8SDT1_9HEMI</name>
<dbReference type="AlphaFoldDB" id="A0A8D8SDT1"/>
<accession>A0A8D8SDT1</accession>
<dbReference type="EMBL" id="HBUF01217723">
    <property type="protein sequence ID" value="CAG6667960.1"/>
    <property type="molecule type" value="Transcribed_RNA"/>
</dbReference>
<dbReference type="EMBL" id="HBUF01066633">
    <property type="protein sequence ID" value="CAG6627857.1"/>
    <property type="molecule type" value="Transcribed_RNA"/>
</dbReference>